<evidence type="ECO:0000259" key="2">
    <source>
        <dbReference type="Pfam" id="PF04536"/>
    </source>
</evidence>
<evidence type="ECO:0000256" key="1">
    <source>
        <dbReference type="SAM" id="Phobius"/>
    </source>
</evidence>
<feature type="domain" description="TPM" evidence="2">
    <location>
        <begin position="106"/>
        <end position="180"/>
    </location>
</feature>
<accession>A0A193GG42</accession>
<dbReference type="Pfam" id="PF04536">
    <property type="entry name" value="TPM_phosphatase"/>
    <property type="match status" value="1"/>
</dbReference>
<reference evidence="3 4" key="1">
    <citation type="submission" date="2016-06" db="EMBL/GenBank/DDBJ databases">
        <title>Complete genome sequences of Bordetella bronchialis and Bordetella flabilis.</title>
        <authorList>
            <person name="LiPuma J.J."/>
            <person name="Spilker T."/>
        </authorList>
    </citation>
    <scope>NUCLEOTIDE SEQUENCE [LARGE SCALE GENOMIC DNA]</scope>
    <source>
        <strain evidence="3 4">AU10664</strain>
    </source>
</reference>
<dbReference type="EMBL" id="CP016172">
    <property type="protein sequence ID" value="ANN78775.1"/>
    <property type="molecule type" value="Genomic_DNA"/>
</dbReference>
<keyword evidence="1" id="KW-1133">Transmembrane helix</keyword>
<dbReference type="STRING" id="463014.BAU07_18095"/>
<proteinExistence type="predicted"/>
<dbReference type="Gene3D" id="3.10.310.50">
    <property type="match status" value="1"/>
</dbReference>
<evidence type="ECO:0000313" key="4">
    <source>
        <dbReference type="Proteomes" id="UP000091926"/>
    </source>
</evidence>
<dbReference type="AlphaFoldDB" id="A0A193GG42"/>
<dbReference type="Proteomes" id="UP000091926">
    <property type="component" value="Chromosome"/>
</dbReference>
<protein>
    <recommendedName>
        <fullName evidence="2">TPM domain-containing protein</fullName>
    </recommendedName>
</protein>
<dbReference type="KEGG" id="bfz:BAU07_18095"/>
<dbReference type="PANTHER" id="PTHR30373:SF8">
    <property type="entry name" value="BLL7265 PROTEIN"/>
    <property type="match status" value="1"/>
</dbReference>
<keyword evidence="1" id="KW-0812">Transmembrane</keyword>
<name>A0A193GG42_9BORD</name>
<dbReference type="InterPro" id="IPR007621">
    <property type="entry name" value="TPM_dom"/>
</dbReference>
<keyword evidence="1" id="KW-0472">Membrane</keyword>
<keyword evidence="4" id="KW-1185">Reference proteome</keyword>
<organism evidence="3 4">
    <name type="scientific">Bordetella flabilis</name>
    <dbReference type="NCBI Taxonomy" id="463014"/>
    <lineage>
        <taxon>Bacteria</taxon>
        <taxon>Pseudomonadati</taxon>
        <taxon>Pseudomonadota</taxon>
        <taxon>Betaproteobacteria</taxon>
        <taxon>Burkholderiales</taxon>
        <taxon>Alcaligenaceae</taxon>
        <taxon>Bordetella</taxon>
    </lineage>
</organism>
<feature type="transmembrane region" description="Helical" evidence="1">
    <location>
        <begin position="74"/>
        <end position="94"/>
    </location>
</feature>
<evidence type="ECO:0000313" key="3">
    <source>
        <dbReference type="EMBL" id="ANN78775.1"/>
    </source>
</evidence>
<dbReference type="RefSeq" id="WP_066660411.1">
    <property type="nucleotide sequence ID" value="NZ_CBCSCL010000004.1"/>
</dbReference>
<sequence>MTLLSETELQQVARAIAGAERHTDAEIVTVLAARADDYAYIPLLWASLIALTVPGLLNYGIVLLGPHELLMTQWAVFVVLALLFRVPAVTTRLIPRHVRRWRAANLARRQFLEQNLHHTRGETGMLIFVSEAERYVEILVDRGISAKLPDATWEPVIATFTEHVRRGETLQGFIKSIETCGALLAEHLPATTPRDELPNRLVVLA</sequence>
<dbReference type="PANTHER" id="PTHR30373">
    <property type="entry name" value="UPF0603 PROTEIN YGCG"/>
    <property type="match status" value="1"/>
</dbReference>
<gene>
    <name evidence="3" type="ORF">BAU07_18095</name>
</gene>
<dbReference type="OrthoDB" id="5683663at2"/>
<feature type="transmembrane region" description="Helical" evidence="1">
    <location>
        <begin position="43"/>
        <end position="62"/>
    </location>
</feature>